<evidence type="ECO:0000313" key="2">
    <source>
        <dbReference type="Proteomes" id="UP000538147"/>
    </source>
</evidence>
<dbReference type="GO" id="GO:0005886">
    <property type="term" value="C:plasma membrane"/>
    <property type="evidence" value="ECO:0007669"/>
    <property type="project" value="TreeGrafter"/>
</dbReference>
<dbReference type="PANTHER" id="PTHR38442:SF1">
    <property type="entry name" value="INNER MEMBRANE PROTEIN"/>
    <property type="match status" value="1"/>
</dbReference>
<proteinExistence type="predicted"/>
<dbReference type="EMBL" id="JACIIV010000003">
    <property type="protein sequence ID" value="MBB6226384.1"/>
    <property type="molecule type" value="Genomic_DNA"/>
</dbReference>
<sequence length="407" mass="43593">MAATLLLVLMGCVFAAMLYIGDVHPAVPWVRSFAEAAMVGGLADWFAVTALFRHPLGLPIPHTAIIPANKDRIGESLASFLKDNFLTPSVVARQLEGVDMAGAAARWLATPATRGGGGGGGRRSGIGPMLAQIIGLLDDPRIGEMVRTAAADRMRAMALSPVVADAVDATLDKRRHEPLLDAAIDWALMTLDDQQSTIRAMVKGRTNWLLRAISVDTQVSESLINGVRSLLYEVRSDPFHSLRGKLETGLRNWAFDLRHFPDSQGPVETFKADLIDNPALGGWISGLWDSARAGIVRRLSAPASGEGGDDRLGSALAALGQRIEGDAALRHSLNLQLRRLLVGLVNRYGEDIVALVSNTVRSWDASTVTEKLETAVGRDLQFIRINGTLIGGTIGLAIHAVRLSIEG</sequence>
<accession>A0A841L1E2</accession>
<dbReference type="Proteomes" id="UP000538147">
    <property type="component" value="Unassembled WGS sequence"/>
</dbReference>
<protein>
    <submittedName>
        <fullName evidence="1">Uncharacterized membrane-anchored protein YjiN (DUF445 family)</fullName>
    </submittedName>
</protein>
<reference evidence="1 2" key="1">
    <citation type="submission" date="2020-08" db="EMBL/GenBank/DDBJ databases">
        <title>Genomic Encyclopedia of Type Strains, Phase IV (KMG-IV): sequencing the most valuable type-strain genomes for metagenomic binning, comparative biology and taxonomic classification.</title>
        <authorList>
            <person name="Goeker M."/>
        </authorList>
    </citation>
    <scope>NUCLEOTIDE SEQUENCE [LARGE SCALE GENOMIC DNA]</scope>
    <source>
        <strain evidence="1 2">DSM 102189</strain>
    </source>
</reference>
<keyword evidence="2" id="KW-1185">Reference proteome</keyword>
<gene>
    <name evidence="1" type="ORF">FHS79_000538</name>
</gene>
<dbReference type="PANTHER" id="PTHR38442">
    <property type="entry name" value="INNER MEMBRANE PROTEIN-RELATED"/>
    <property type="match status" value="1"/>
</dbReference>
<name>A0A841L1E2_9SPHN</name>
<evidence type="ECO:0000313" key="1">
    <source>
        <dbReference type="EMBL" id="MBB6226384.1"/>
    </source>
</evidence>
<organism evidence="1 2">
    <name type="scientific">Polymorphobacter multimanifer</name>
    <dbReference type="NCBI Taxonomy" id="1070431"/>
    <lineage>
        <taxon>Bacteria</taxon>
        <taxon>Pseudomonadati</taxon>
        <taxon>Pseudomonadota</taxon>
        <taxon>Alphaproteobacteria</taxon>
        <taxon>Sphingomonadales</taxon>
        <taxon>Sphingosinicellaceae</taxon>
        <taxon>Polymorphobacter</taxon>
    </lineage>
</organism>
<dbReference type="InterPro" id="IPR007383">
    <property type="entry name" value="DUF445"/>
</dbReference>
<dbReference type="Pfam" id="PF04286">
    <property type="entry name" value="DUF445"/>
    <property type="match status" value="1"/>
</dbReference>
<comment type="caution">
    <text evidence="1">The sequence shown here is derived from an EMBL/GenBank/DDBJ whole genome shotgun (WGS) entry which is preliminary data.</text>
</comment>
<dbReference type="AlphaFoldDB" id="A0A841L1E2"/>